<evidence type="ECO:0000256" key="3">
    <source>
        <dbReference type="ARBA" id="ARBA00009639"/>
    </source>
</evidence>
<keyword evidence="9" id="KW-0539">Nucleus</keyword>
<feature type="compositionally biased region" description="Polar residues" evidence="12">
    <location>
        <begin position="884"/>
        <end position="898"/>
    </location>
</feature>
<name>A0A8C7R373_ONCMY</name>
<reference evidence="15" key="1">
    <citation type="submission" date="2020-07" db="EMBL/GenBank/DDBJ databases">
        <title>A long reads based de novo assembly of the rainbow trout Arlee double haploid line genome.</title>
        <authorList>
            <person name="Gao G."/>
            <person name="Palti Y."/>
        </authorList>
    </citation>
    <scope>NUCLEOTIDE SEQUENCE [LARGE SCALE GENOMIC DNA]</scope>
</reference>
<feature type="domain" description="Enhancer of mRNA-decapping protein 4 C-terminal" evidence="14">
    <location>
        <begin position="1264"/>
        <end position="1384"/>
    </location>
</feature>
<feature type="domain" description="Enhancer of mRNA-decapping protein 4 WD40 repeat region" evidence="13">
    <location>
        <begin position="268"/>
        <end position="428"/>
    </location>
</feature>
<dbReference type="GeneTree" id="ENSGT00510000047791"/>
<dbReference type="Gene3D" id="6.10.140.270">
    <property type="match status" value="1"/>
</dbReference>
<evidence type="ECO:0000313" key="16">
    <source>
        <dbReference type="Proteomes" id="UP000694395"/>
    </source>
</evidence>
<feature type="compositionally biased region" description="Polar residues" evidence="12">
    <location>
        <begin position="77"/>
        <end position="91"/>
    </location>
</feature>
<dbReference type="InterPro" id="IPR049404">
    <property type="entry name" value="EDC4_C"/>
</dbReference>
<dbReference type="InterPro" id="IPR044938">
    <property type="entry name" value="EDC4_C_sf"/>
</dbReference>
<feature type="compositionally biased region" description="Low complexity" evidence="12">
    <location>
        <begin position="647"/>
        <end position="659"/>
    </location>
</feature>
<gene>
    <name evidence="15" type="primary">LOC110520482</name>
</gene>
<keyword evidence="5" id="KW-0963">Cytoplasm</keyword>
<dbReference type="Pfam" id="PF21289">
    <property type="entry name" value="EDC4_C"/>
    <property type="match status" value="1"/>
</dbReference>
<evidence type="ECO:0000256" key="6">
    <source>
        <dbReference type="ARBA" id="ARBA00022574"/>
    </source>
</evidence>
<evidence type="ECO:0000256" key="4">
    <source>
        <dbReference type="ARBA" id="ARBA00015762"/>
    </source>
</evidence>
<comment type="subcellular location">
    <subcellularLocation>
        <location evidence="2">Cytoplasm</location>
        <location evidence="2">P-body</location>
    </subcellularLocation>
    <subcellularLocation>
        <location evidence="1">Nucleus</location>
    </subcellularLocation>
</comment>
<dbReference type="Gene3D" id="2.130.10.10">
    <property type="entry name" value="YVTN repeat-like/Quinoprotein amine dehydrogenase"/>
    <property type="match status" value="1"/>
</dbReference>
<keyword evidence="6 10" id="KW-0853">WD repeat</keyword>
<proteinExistence type="inferred from homology"/>
<dbReference type="SMART" id="SM00320">
    <property type="entry name" value="WD40"/>
    <property type="match status" value="3"/>
</dbReference>
<dbReference type="GO" id="GO:0000932">
    <property type="term" value="C:P-body"/>
    <property type="evidence" value="ECO:0007669"/>
    <property type="project" value="UniProtKB-SubCell"/>
</dbReference>
<feature type="region of interest" description="Disordered" evidence="12">
    <location>
        <begin position="816"/>
        <end position="924"/>
    </location>
</feature>
<organism evidence="15 16">
    <name type="scientific">Oncorhynchus mykiss</name>
    <name type="common">Rainbow trout</name>
    <name type="synonym">Salmo gairdneri</name>
    <dbReference type="NCBI Taxonomy" id="8022"/>
    <lineage>
        <taxon>Eukaryota</taxon>
        <taxon>Metazoa</taxon>
        <taxon>Chordata</taxon>
        <taxon>Craniata</taxon>
        <taxon>Vertebrata</taxon>
        <taxon>Euteleostomi</taxon>
        <taxon>Actinopterygii</taxon>
        <taxon>Neopterygii</taxon>
        <taxon>Teleostei</taxon>
        <taxon>Protacanthopterygii</taxon>
        <taxon>Salmoniformes</taxon>
        <taxon>Salmonidae</taxon>
        <taxon>Salmoninae</taxon>
        <taxon>Oncorhynchus</taxon>
    </lineage>
</organism>
<evidence type="ECO:0000256" key="9">
    <source>
        <dbReference type="ARBA" id="ARBA00023242"/>
    </source>
</evidence>
<dbReference type="PANTHER" id="PTHR15598:SF5">
    <property type="entry name" value="ENHANCER OF MRNA-DECAPPING PROTEIN 4"/>
    <property type="match status" value="1"/>
</dbReference>
<feature type="region of interest" description="Disordered" evidence="12">
    <location>
        <begin position="67"/>
        <end position="91"/>
    </location>
</feature>
<evidence type="ECO:0000256" key="7">
    <source>
        <dbReference type="ARBA" id="ARBA00022737"/>
    </source>
</evidence>
<dbReference type="FunFam" id="2.130.10.10:FF:000138">
    <property type="entry name" value="Enhancer of mRNA-decapping protein 4"/>
    <property type="match status" value="1"/>
</dbReference>
<evidence type="ECO:0000256" key="10">
    <source>
        <dbReference type="PROSITE-ProRule" id="PRU00221"/>
    </source>
</evidence>
<dbReference type="PROSITE" id="PS50294">
    <property type="entry name" value="WD_REPEATS_REGION"/>
    <property type="match status" value="1"/>
</dbReference>
<dbReference type="Pfam" id="PF16529">
    <property type="entry name" value="Ge1_WD40"/>
    <property type="match status" value="2"/>
</dbReference>
<sequence>MKHQSSKFSIKNGFPGGTKFPFSTKRILFNNRALRCLRLVISSYSQVVVFVDASPCESQRKTSFNGELNGLLPGAGNRSTMDESTGPNSENMNTQECQIICLSGDDGSTCIPITSNNVEIVASRDSSIDSKARGSNKVKIQPVAKYDWEHKHYYGNLIAVSNSYLAYAIRGANNQAMIRVLSLGSAERTLLKGFTGAVTDLAFAHLDSTLLGCVDEAGNLVIWQLTLVVHIRRPEDTPLNSNRRLIWCPFILEDNEENPEDANLFIYPLDATDLKDGVITIKGHTERISEGALSPDGTVLATASHDGYVKFWQIYIEGQDQPRCLHEWQPHNGNPLSCLLFCDNHKKQDPDVPFWRFLITGADQNQELKMWCTVSWTCLQTIRFSPDPFNSSVLPSLKASLDLSAECLILSDVQRKVLYVMELLQDQEKGHASFTAVSEFLLTHPVLSFGVQDVSRSRLRHTEVLPPDEESESMTAEGIQGPMESRAGIQIKLYCVHTKSLQDVQIWFQPNLGSGSSLFLPHSNDGFGELREPMEGLSSDKESGCGSQNDLRKIPALPAPADFMSPTGAAAMPKLMTPDAFMTPSASVCPVPNSHYSYQNASEYPREGYYSWILIADCALISPDSCDVNVCRGGEELTQNPKMSVESSSSLTLSASTSSPRTTPHMLMFPLTYPFCPIQVLPSPNPPLSLDPQVIEPMLIQHASPTLARSPDVISSASTAMSQDIPEIASETLQRSLGVVSGAESRDPLPALHTDSMASAASALHHLSPRNRNNSDHGHLTLELVAGAVEAEQRLSNTPSLLENALSQENAAAAAAASCSDNTSHPWPAAPDITRETRNSLSREEMKDRHMSSPYHRRTYHLTQNDSQDASAEQSDHDDEVASLASSSGNCGARSSQRLPVKEWKSSPRGSPKLKRKSKKDDGWVMTMTSRQPEHHNHQHQVQEELLMLLRNQQRELADLRQSQLELLQRVTGHMDAVQSSVIAHVEHVMVSQQEHEQRRMERILAEGQNRNQQLQEHLSQQLAQTLNNTLCNRLDKTLREEMKKTVPPTIIKSLEPVTAQMNNTIAAKLTTVEAALKENVSKVVKSKNTTDAIGRAAAEAMQGPIQAAYKDAFQSIVLPVFERGCQSMFQQINDSFKQGTHEYIQQLETHVKSRKQHELEGQDPMIGQLQQMIDTFQSSTDQLATTVTASVRSEVQHQLNMTVGNLQESILTQVQRIVKGEVSMAMKEQQAAVTSSIMQAMRSAAGTPVPTPLLDYQAQQANILQLLQQGQLNQAFQQALSASDLNLVLYVCETIDSQQVFGQHPCPLIQPVLLSLIQQLSTNLATRSELKISYLEDAVMNLDHGDPVTRDHMSTVLSQVRQKLFQFLQQDPHSPLSKRARRLVMMLQGLVNH</sequence>
<dbReference type="SUPFAM" id="SSF50978">
    <property type="entry name" value="WD40 repeat-like"/>
    <property type="match status" value="1"/>
</dbReference>
<evidence type="ECO:0000256" key="5">
    <source>
        <dbReference type="ARBA" id="ARBA00022490"/>
    </source>
</evidence>
<evidence type="ECO:0000259" key="13">
    <source>
        <dbReference type="Pfam" id="PF16529"/>
    </source>
</evidence>
<keyword evidence="8 11" id="KW-0175">Coiled coil</keyword>
<feature type="domain" description="Enhancer of mRNA-decapping protein 4 WD40 repeat region" evidence="13">
    <location>
        <begin position="134"/>
        <end position="262"/>
    </location>
</feature>
<dbReference type="FunFam" id="1.10.220.100:FF:000001">
    <property type="entry name" value="Enhancer of mRNA-decapping protein 4"/>
    <property type="match status" value="1"/>
</dbReference>
<dbReference type="Ensembl" id="ENSOMYT00000050453.2">
    <property type="protein sequence ID" value="ENSOMYP00000046376.2"/>
    <property type="gene ID" value="ENSOMYG00000017907.2"/>
</dbReference>
<dbReference type="GO" id="GO:0031087">
    <property type="term" value="P:deadenylation-independent decapping of nuclear-transcribed mRNA"/>
    <property type="evidence" value="ECO:0007669"/>
    <property type="project" value="InterPro"/>
</dbReference>
<dbReference type="Proteomes" id="UP000694395">
    <property type="component" value="Chromosome 1"/>
</dbReference>
<feature type="coiled-coil region" evidence="11">
    <location>
        <begin position="943"/>
        <end position="970"/>
    </location>
</feature>
<protein>
    <recommendedName>
        <fullName evidence="4">Enhancer of mRNA-decapping protein 4</fullName>
    </recommendedName>
</protein>
<evidence type="ECO:0000256" key="12">
    <source>
        <dbReference type="SAM" id="MobiDB-lite"/>
    </source>
</evidence>
<evidence type="ECO:0000313" key="15">
    <source>
        <dbReference type="Ensembl" id="ENSOMYP00000046376.2"/>
    </source>
</evidence>
<dbReference type="PANTHER" id="PTHR15598">
    <property type="entry name" value="ENHANCER OF MRNA-DECAPPING PROTEIN 4"/>
    <property type="match status" value="1"/>
</dbReference>
<feature type="compositionally biased region" description="Basic and acidic residues" evidence="12">
    <location>
        <begin position="833"/>
        <end position="851"/>
    </location>
</feature>
<evidence type="ECO:0000256" key="11">
    <source>
        <dbReference type="SAM" id="Coils"/>
    </source>
</evidence>
<evidence type="ECO:0000259" key="14">
    <source>
        <dbReference type="Pfam" id="PF21289"/>
    </source>
</evidence>
<evidence type="ECO:0000256" key="8">
    <source>
        <dbReference type="ARBA" id="ARBA00023054"/>
    </source>
</evidence>
<dbReference type="InterPro" id="IPR015943">
    <property type="entry name" value="WD40/YVTN_repeat-like_dom_sf"/>
</dbReference>
<feature type="region of interest" description="Disordered" evidence="12">
    <location>
        <begin position="640"/>
        <end position="659"/>
    </location>
</feature>
<dbReference type="PROSITE" id="PS50082">
    <property type="entry name" value="WD_REPEATS_2"/>
    <property type="match status" value="1"/>
</dbReference>
<keyword evidence="16" id="KW-1185">Reference proteome</keyword>
<evidence type="ECO:0000256" key="1">
    <source>
        <dbReference type="ARBA" id="ARBA00004123"/>
    </source>
</evidence>
<dbReference type="GO" id="GO:0005634">
    <property type="term" value="C:nucleus"/>
    <property type="evidence" value="ECO:0007669"/>
    <property type="project" value="UniProtKB-SubCell"/>
</dbReference>
<keyword evidence="7" id="KW-0677">Repeat</keyword>
<reference evidence="15" key="2">
    <citation type="submission" date="2025-08" db="UniProtKB">
        <authorList>
            <consortium name="Ensembl"/>
        </authorList>
    </citation>
    <scope>IDENTIFICATION</scope>
</reference>
<reference evidence="15" key="3">
    <citation type="submission" date="2025-09" db="UniProtKB">
        <authorList>
            <consortium name="Ensembl"/>
        </authorList>
    </citation>
    <scope>IDENTIFICATION</scope>
</reference>
<accession>A0A8C7R373</accession>
<dbReference type="InterPro" id="IPR045152">
    <property type="entry name" value="EDC4-like"/>
</dbReference>
<feature type="repeat" description="WD" evidence="10">
    <location>
        <begin position="281"/>
        <end position="314"/>
    </location>
</feature>
<dbReference type="Gene3D" id="1.10.220.100">
    <property type="entry name" value="conserved c-terminal region of ge- 1"/>
    <property type="match status" value="1"/>
</dbReference>
<dbReference type="InterPro" id="IPR032401">
    <property type="entry name" value="EDC4_WD40"/>
</dbReference>
<feature type="coiled-coil region" evidence="11">
    <location>
        <begin position="998"/>
        <end position="1025"/>
    </location>
</feature>
<dbReference type="InterPro" id="IPR036322">
    <property type="entry name" value="WD40_repeat_dom_sf"/>
</dbReference>
<evidence type="ECO:0000256" key="2">
    <source>
        <dbReference type="ARBA" id="ARBA00004201"/>
    </source>
</evidence>
<feature type="compositionally biased region" description="Polar residues" evidence="12">
    <location>
        <begin position="861"/>
        <end position="873"/>
    </location>
</feature>
<comment type="similarity">
    <text evidence="3">Belongs to the WD repeat EDC4 family.</text>
</comment>
<dbReference type="InterPro" id="IPR001680">
    <property type="entry name" value="WD40_rpt"/>
</dbReference>